<keyword evidence="2" id="KW-1185">Reference proteome</keyword>
<reference evidence="2" key="1">
    <citation type="submission" date="2013-09" db="EMBL/GenBank/DDBJ databases">
        <title>The Genome Sequence of Anopheles culicifacies species A.</title>
        <authorList>
            <consortium name="The Broad Institute Genomics Platform"/>
            <person name="Neafsey D.E."/>
            <person name="Besansky N."/>
            <person name="Howell P."/>
            <person name="Walton C."/>
            <person name="Young S.K."/>
            <person name="Zeng Q."/>
            <person name="Gargeya S."/>
            <person name="Fitzgerald M."/>
            <person name="Haas B."/>
            <person name="Abouelleil A."/>
            <person name="Allen A.W."/>
            <person name="Alvarado L."/>
            <person name="Arachchi H.M."/>
            <person name="Berlin A.M."/>
            <person name="Chapman S.B."/>
            <person name="Gainer-Dewar J."/>
            <person name="Goldberg J."/>
            <person name="Griggs A."/>
            <person name="Gujja S."/>
            <person name="Hansen M."/>
            <person name="Howarth C."/>
            <person name="Imamovic A."/>
            <person name="Ireland A."/>
            <person name="Larimer J."/>
            <person name="McCowan C."/>
            <person name="Murphy C."/>
            <person name="Pearson M."/>
            <person name="Poon T.W."/>
            <person name="Priest M."/>
            <person name="Roberts A."/>
            <person name="Saif S."/>
            <person name="Shea T."/>
            <person name="Sisk P."/>
            <person name="Sykes S."/>
            <person name="Wortman J."/>
            <person name="Nusbaum C."/>
            <person name="Birren B."/>
        </authorList>
    </citation>
    <scope>NUCLEOTIDE SEQUENCE [LARGE SCALE GENOMIC DNA]</scope>
    <source>
        <strain evidence="2">A-37</strain>
    </source>
</reference>
<dbReference type="VEuPathDB" id="VectorBase:ACUA003167"/>
<accession>A0A182LVS6</accession>
<proteinExistence type="predicted"/>
<protein>
    <submittedName>
        <fullName evidence="1">Uncharacterized protein</fullName>
    </submittedName>
</protein>
<dbReference type="AlphaFoldDB" id="A0A182LVS6"/>
<dbReference type="EnsemblMetazoa" id="ACUA003167-RA">
    <property type="protein sequence ID" value="ACUA003167-PA"/>
    <property type="gene ID" value="ACUA003167"/>
</dbReference>
<dbReference type="STRING" id="139723.A0A182LVS6"/>
<sequence>MSYSQFLVDHVPKLSMDVFRLQNSRTYTLSWWPKINDHVHSLSSIWNTSRLFGAYIVPFNPPTDKPTNMELFTSVAFSALRIYMSYVIITADSWDLLFVSSSPYVEKGLDILLKLPIERIHLQACSEAATYLVIMIQFDVKQ</sequence>
<dbReference type="EMBL" id="AXCM01000511">
    <property type="status" value="NOT_ANNOTATED_CDS"/>
    <property type="molecule type" value="Genomic_DNA"/>
</dbReference>
<dbReference type="Proteomes" id="UP000075883">
    <property type="component" value="Unassembled WGS sequence"/>
</dbReference>
<evidence type="ECO:0000313" key="2">
    <source>
        <dbReference type="Proteomes" id="UP000075883"/>
    </source>
</evidence>
<reference evidence="1" key="2">
    <citation type="submission" date="2020-05" db="UniProtKB">
        <authorList>
            <consortium name="EnsemblMetazoa"/>
        </authorList>
    </citation>
    <scope>IDENTIFICATION</scope>
    <source>
        <strain evidence="1">A-37</strain>
    </source>
</reference>
<organism evidence="1 2">
    <name type="scientific">Anopheles culicifacies</name>
    <dbReference type="NCBI Taxonomy" id="139723"/>
    <lineage>
        <taxon>Eukaryota</taxon>
        <taxon>Metazoa</taxon>
        <taxon>Ecdysozoa</taxon>
        <taxon>Arthropoda</taxon>
        <taxon>Hexapoda</taxon>
        <taxon>Insecta</taxon>
        <taxon>Pterygota</taxon>
        <taxon>Neoptera</taxon>
        <taxon>Endopterygota</taxon>
        <taxon>Diptera</taxon>
        <taxon>Nematocera</taxon>
        <taxon>Culicoidea</taxon>
        <taxon>Culicidae</taxon>
        <taxon>Anophelinae</taxon>
        <taxon>Anopheles</taxon>
        <taxon>culicifacies species complex</taxon>
    </lineage>
</organism>
<evidence type="ECO:0000313" key="1">
    <source>
        <dbReference type="EnsemblMetazoa" id="ACUA003167-PA"/>
    </source>
</evidence>
<name>A0A182LVS6_9DIPT</name>